<dbReference type="eggNOG" id="KOG0856">
    <property type="taxonomic scope" value="Eukaryota"/>
</dbReference>
<reference evidence="10 11" key="1">
    <citation type="journal article" date="2007" name="Science">
        <title>The Chlamydomonas genome reveals the evolution of key animal and plant functions.</title>
        <authorList>
            <person name="Merchant S.S."/>
            <person name="Prochnik S.E."/>
            <person name="Vallon O."/>
            <person name="Harris E.H."/>
            <person name="Karpowicz S.J."/>
            <person name="Witman G.B."/>
            <person name="Terry A."/>
            <person name="Salamov A."/>
            <person name="Fritz-Laylin L.K."/>
            <person name="Marechal-Drouard L."/>
            <person name="Marshall W.F."/>
            <person name="Qu L.H."/>
            <person name="Nelson D.R."/>
            <person name="Sanderfoot A.A."/>
            <person name="Spalding M.H."/>
            <person name="Kapitonov V.V."/>
            <person name="Ren Q."/>
            <person name="Ferris P."/>
            <person name="Lindquist E."/>
            <person name="Shapiro H."/>
            <person name="Lucas S.M."/>
            <person name="Grimwood J."/>
            <person name="Schmutz J."/>
            <person name="Cardol P."/>
            <person name="Cerutti H."/>
            <person name="Chanfreau G."/>
            <person name="Chen C.L."/>
            <person name="Cognat V."/>
            <person name="Croft M.T."/>
            <person name="Dent R."/>
            <person name="Dutcher S."/>
            <person name="Fernandez E."/>
            <person name="Fukuzawa H."/>
            <person name="Gonzalez-Ballester D."/>
            <person name="Gonzalez-Halphen D."/>
            <person name="Hallmann A."/>
            <person name="Hanikenne M."/>
            <person name="Hippler M."/>
            <person name="Inwood W."/>
            <person name="Jabbari K."/>
            <person name="Kalanon M."/>
            <person name="Kuras R."/>
            <person name="Lefebvre P.A."/>
            <person name="Lemaire S.D."/>
            <person name="Lobanov A.V."/>
            <person name="Lohr M."/>
            <person name="Manuell A."/>
            <person name="Meier I."/>
            <person name="Mets L."/>
            <person name="Mittag M."/>
            <person name="Mittelmeier T."/>
            <person name="Moroney J.V."/>
            <person name="Moseley J."/>
            <person name="Napoli C."/>
            <person name="Nedelcu A.M."/>
            <person name="Niyogi K."/>
            <person name="Novoselov S.V."/>
            <person name="Paulsen I.T."/>
            <person name="Pazour G."/>
            <person name="Purton S."/>
            <person name="Ral J.P."/>
            <person name="Riano-Pachon D.M."/>
            <person name="Riekhof W."/>
            <person name="Rymarquis L."/>
            <person name="Schroda M."/>
            <person name="Stern D."/>
            <person name="Umen J."/>
            <person name="Willows R."/>
            <person name="Wilson N."/>
            <person name="Zimmer S.L."/>
            <person name="Allmer J."/>
            <person name="Balk J."/>
            <person name="Bisova K."/>
            <person name="Chen C.J."/>
            <person name="Elias M."/>
            <person name="Gendler K."/>
            <person name="Hauser C."/>
            <person name="Lamb M.R."/>
            <person name="Ledford H."/>
            <person name="Long J.C."/>
            <person name="Minagawa J."/>
            <person name="Page M.D."/>
            <person name="Pan J."/>
            <person name="Pootakham W."/>
            <person name="Roje S."/>
            <person name="Rose A."/>
            <person name="Stahlberg E."/>
            <person name="Terauchi A.M."/>
            <person name="Yang P."/>
            <person name="Ball S."/>
            <person name="Bowler C."/>
            <person name="Dieckmann C.L."/>
            <person name="Gladyshev V.N."/>
            <person name="Green P."/>
            <person name="Jorgensen R."/>
            <person name="Mayfield S."/>
            <person name="Mueller-Roeber B."/>
            <person name="Rajamani S."/>
            <person name="Sayre R.T."/>
            <person name="Brokstein P."/>
            <person name="Dubchak I."/>
            <person name="Goodstein D."/>
            <person name="Hornick L."/>
            <person name="Huang Y.W."/>
            <person name="Jhaveri J."/>
            <person name="Luo Y."/>
            <person name="Martinez D."/>
            <person name="Ngau W.C."/>
            <person name="Otillar B."/>
            <person name="Poliakov A."/>
            <person name="Porter A."/>
            <person name="Szajkowski L."/>
            <person name="Werner G."/>
            <person name="Zhou K."/>
            <person name="Grigoriev I.V."/>
            <person name="Rokhsar D.S."/>
            <person name="Grossman A.R."/>
        </authorList>
    </citation>
    <scope>NUCLEOTIDE SEQUENCE [LARGE SCALE GENOMIC DNA]</scope>
    <source>
        <strain evidence="11">CC-503</strain>
        <strain evidence="10">CC-503 cw92 mt+</strain>
    </source>
</reference>
<keyword evidence="11" id="KW-1185">Reference proteome</keyword>
<gene>
    <name evidence="9" type="primary">MSRB2</name>
    <name evidence="10" type="ORF">CHLRE_14g615100v5</name>
</gene>
<comment type="function">
    <text evidence="7">Catalyzes the reduction of methionine sulfoxide (MetSO) to methionine in proteins. Plays a protective role against oxidative stress by restoring activity to proteins that have been inactivated by methionine oxidation. MSRB family specifically reduces the MetSO R-enantiomer.</text>
</comment>
<evidence type="ECO:0000313" key="10">
    <source>
        <dbReference type="EMBL" id="PNW73003.1"/>
    </source>
</evidence>
<dbReference type="OrthoDB" id="44061at2759"/>
<keyword evidence="3 7" id="KW-0479">Metal-binding</keyword>
<dbReference type="PaxDb" id="3055-EDO99056"/>
<protein>
    <recommendedName>
        <fullName evidence="2 7">Peptide-methionine (R)-S-oxide reductase</fullName>
        <ecNumber evidence="2 7">1.8.4.12</ecNumber>
    </recommendedName>
</protein>
<dbReference type="PANTHER" id="PTHR46081:SF8">
    <property type="entry name" value="PEPTIDE METHIONINE SULFOXIDE REDUCTASE 2"/>
    <property type="match status" value="1"/>
</dbReference>
<sequence>MAANAAELGKDTPESTWKQVLSTEEYRVLREKGTERAGTGVYNKHFDDGVYRCAGCGTPLYTSETKFNSGCGWPAFYDEIPGAVERHVDVSHGMKRVEITCVKCGGHLGHVFEGEGFPTPTNQRHCVNSVSIKFEPKQKL</sequence>
<dbReference type="FunCoup" id="A8JAR0">
    <property type="interactions" value="1014"/>
</dbReference>
<dbReference type="PROSITE" id="PS51790">
    <property type="entry name" value="MSRB"/>
    <property type="match status" value="1"/>
</dbReference>
<dbReference type="GO" id="GO:0030091">
    <property type="term" value="P:protein repair"/>
    <property type="evidence" value="ECO:0007669"/>
    <property type="project" value="InterPro"/>
</dbReference>
<comment type="catalytic activity">
    <reaction evidence="6 7">
        <text>L-methionyl-[protein] + [thioredoxin]-disulfide + H2O = L-methionyl-(R)-S-oxide-[protein] + [thioredoxin]-dithiol</text>
        <dbReference type="Rhea" id="RHEA:24164"/>
        <dbReference type="Rhea" id="RHEA-COMP:10698"/>
        <dbReference type="Rhea" id="RHEA-COMP:10700"/>
        <dbReference type="Rhea" id="RHEA-COMP:12313"/>
        <dbReference type="Rhea" id="RHEA-COMP:12314"/>
        <dbReference type="ChEBI" id="CHEBI:15377"/>
        <dbReference type="ChEBI" id="CHEBI:16044"/>
        <dbReference type="ChEBI" id="CHEBI:29950"/>
        <dbReference type="ChEBI" id="CHEBI:45764"/>
        <dbReference type="ChEBI" id="CHEBI:50058"/>
        <dbReference type="EC" id="1.8.4.12"/>
    </reaction>
</comment>
<dbReference type="HOGENOM" id="CLU_031040_8_1_1"/>
<dbReference type="OMA" id="CKHCENQ"/>
<evidence type="ECO:0000256" key="4">
    <source>
        <dbReference type="ARBA" id="ARBA00022833"/>
    </source>
</evidence>
<evidence type="ECO:0000256" key="3">
    <source>
        <dbReference type="ARBA" id="ARBA00022723"/>
    </source>
</evidence>
<keyword evidence="5 7" id="KW-0560">Oxidoreductase</keyword>
<name>A8JAR0_CHLRE</name>
<dbReference type="RefSeq" id="XP_001699002.1">
    <property type="nucleotide sequence ID" value="XM_001698950.1"/>
</dbReference>
<dbReference type="EMBL" id="CM008975">
    <property type="protein sequence ID" value="PNW73003.1"/>
    <property type="molecule type" value="Genomic_DNA"/>
</dbReference>
<dbReference type="GeneID" id="5724555"/>
<reference evidence="10" key="3">
    <citation type="submission" date="2017-07" db="EMBL/GenBank/DDBJ databases">
        <title>WGS assembly of Chlamydomonas reinhardtii.</title>
        <authorList>
            <consortium name="Chlamydomonas Annotation Team"/>
            <consortium name="JGI Annotation Team"/>
            <person name="Merchant S.S."/>
            <person name="Prochnik S.E."/>
            <person name="Vallon O."/>
            <person name="Harris E.H."/>
            <person name="Karpowicz S.J."/>
            <person name="Witman G.B."/>
            <person name="Terry A."/>
            <person name="Salamov A."/>
            <person name="Fritz-Laylin L.K."/>
            <person name="Marechal-Drouard L."/>
            <person name="Marshall W.F."/>
            <person name="Qu L.H."/>
            <person name="Nelson D.R."/>
            <person name="Sanderfoot A.A."/>
            <person name="Spalding M.H."/>
            <person name="Kapitonov V.V."/>
            <person name="Ren Q."/>
            <person name="Ferris P."/>
            <person name="Lindquist E."/>
            <person name="Shapiro H."/>
            <person name="Lucas S.M."/>
            <person name="Grimwood J."/>
            <person name="Schmutz J."/>
            <person name="Grigoriev I.V."/>
            <person name="Rokhsar D.S."/>
        </authorList>
    </citation>
    <scope>NUCLEOTIDE SEQUENCE</scope>
    <source>
        <strain evidence="10">CC-503 cw92 mt+</strain>
    </source>
</reference>
<feature type="domain" description="MsrB" evidence="8">
    <location>
        <begin position="14"/>
        <end position="137"/>
    </location>
</feature>
<dbReference type="Pfam" id="PF01641">
    <property type="entry name" value="SelR"/>
    <property type="match status" value="1"/>
</dbReference>
<dbReference type="GO" id="GO:0033743">
    <property type="term" value="F:peptide-methionine (R)-S-oxide reductase activity"/>
    <property type="evidence" value="ECO:0000318"/>
    <property type="project" value="GO_Central"/>
</dbReference>
<dbReference type="FunFam" id="2.170.150.20:FF:000009">
    <property type="entry name" value="Peptide-methionine (R)-S-oxide reductase"/>
    <property type="match status" value="1"/>
</dbReference>
<dbReference type="NCBIfam" id="TIGR00357">
    <property type="entry name" value="peptide-methionine (R)-S-oxide reductase MsrB"/>
    <property type="match status" value="1"/>
</dbReference>
<comment type="cofactor">
    <cofactor evidence="7">
        <name>Zn(2+)</name>
        <dbReference type="ChEBI" id="CHEBI:29105"/>
    </cofactor>
    <text evidence="7">Binds 1 zinc ion per subunit.</text>
</comment>
<evidence type="ECO:0000256" key="5">
    <source>
        <dbReference type="ARBA" id="ARBA00023002"/>
    </source>
</evidence>
<dbReference type="GO" id="GO:0005737">
    <property type="term" value="C:cytoplasm"/>
    <property type="evidence" value="ECO:0000318"/>
    <property type="project" value="GO_Central"/>
</dbReference>
<comment type="similarity">
    <text evidence="1 7">Belongs to the MsrB Met sulfoxide reductase family.</text>
</comment>
<dbReference type="GO" id="GO:0034599">
    <property type="term" value="P:cellular response to oxidative stress"/>
    <property type="evidence" value="ECO:0000318"/>
    <property type="project" value="GO_Central"/>
</dbReference>
<evidence type="ECO:0000256" key="6">
    <source>
        <dbReference type="ARBA" id="ARBA00048488"/>
    </source>
</evidence>
<dbReference type="Gene3D" id="2.170.150.20">
    <property type="entry name" value="Peptide methionine sulfoxide reductase"/>
    <property type="match status" value="1"/>
</dbReference>
<evidence type="ECO:0000259" key="8">
    <source>
        <dbReference type="PROSITE" id="PS51790"/>
    </source>
</evidence>
<accession>A8JAR0</accession>
<evidence type="ECO:0000313" key="9">
    <source>
        <dbReference type="EMBL" id="AGV02005.1"/>
    </source>
</evidence>
<evidence type="ECO:0000313" key="11">
    <source>
        <dbReference type="Proteomes" id="UP000006906"/>
    </source>
</evidence>
<proteinExistence type="evidence at transcript level"/>
<dbReference type="InterPro" id="IPR011057">
    <property type="entry name" value="Mss4-like_sf"/>
</dbReference>
<evidence type="ECO:0000256" key="2">
    <source>
        <dbReference type="ARBA" id="ARBA00012499"/>
    </source>
</evidence>
<dbReference type="STRING" id="3055.A8JAR0"/>
<dbReference type="InterPro" id="IPR028427">
    <property type="entry name" value="Met_Sox_Rdtase_MsrB"/>
</dbReference>
<reference evidence="9" key="2">
    <citation type="submission" date="2012-11" db="EMBL/GenBank/DDBJ databases">
        <authorList>
            <person name="Zhao L."/>
            <person name="Chen M."/>
            <person name="Cheng D."/>
            <person name="Yang H."/>
            <person name="Sun Y."/>
            <person name="Zhou H."/>
            <person name="Huang F."/>
        </authorList>
    </citation>
    <scope>NUCLEOTIDE SEQUENCE</scope>
    <source>
        <strain evidence="9">CC400.mt-</strain>
    </source>
</reference>
<evidence type="ECO:0000256" key="1">
    <source>
        <dbReference type="ARBA" id="ARBA00007174"/>
    </source>
</evidence>
<dbReference type="AlphaFoldDB" id="A8JAR0"/>
<dbReference type="KEGG" id="cre:CHLRE_14g615100v5"/>
<organism evidence="10 11">
    <name type="scientific">Chlamydomonas reinhardtii</name>
    <name type="common">Chlamydomonas smithii</name>
    <dbReference type="NCBI Taxonomy" id="3055"/>
    <lineage>
        <taxon>Eukaryota</taxon>
        <taxon>Viridiplantae</taxon>
        <taxon>Chlorophyta</taxon>
        <taxon>core chlorophytes</taxon>
        <taxon>Chlorophyceae</taxon>
        <taxon>CS clade</taxon>
        <taxon>Chlamydomonadales</taxon>
        <taxon>Chlamydomonadaceae</taxon>
        <taxon>Chlamydomonas</taxon>
    </lineage>
</organism>
<evidence type="ECO:0000256" key="7">
    <source>
        <dbReference type="RuleBase" id="RU365044"/>
    </source>
</evidence>
<dbReference type="SUPFAM" id="SSF51316">
    <property type="entry name" value="Mss4-like"/>
    <property type="match status" value="1"/>
</dbReference>
<dbReference type="EC" id="1.8.4.12" evidence="2 7"/>
<dbReference type="GO" id="GO:0046872">
    <property type="term" value="F:metal ion binding"/>
    <property type="evidence" value="ECO:0007669"/>
    <property type="project" value="UniProtKB-KW"/>
</dbReference>
<dbReference type="Proteomes" id="UP000006906">
    <property type="component" value="Chromosome 14"/>
</dbReference>
<dbReference type="Gramene" id="PNW73003">
    <property type="protein sequence ID" value="PNW73003"/>
    <property type="gene ID" value="CHLRE_14g615100v5"/>
</dbReference>
<dbReference type="EMBL" id="KC206023">
    <property type="protein sequence ID" value="AGV02005.1"/>
    <property type="molecule type" value="mRNA"/>
</dbReference>
<keyword evidence="4 7" id="KW-0862">Zinc</keyword>
<dbReference type="InterPro" id="IPR002579">
    <property type="entry name" value="Met_Sox_Rdtase_MsrB_dom"/>
</dbReference>
<dbReference type="PANTHER" id="PTHR46081">
    <property type="entry name" value="PEPTIDE METHIONINE SULFOXIDE REDUCTASE 2"/>
    <property type="match status" value="1"/>
</dbReference>